<sequence length="87" mass="10083">MHLKVSILVLLMLVVTVFALEEEERLAASDEQGRDCNFRWNSRCKPMPSRCAQPNNDCNSSTLPCCNAHKYKCECNWLWKDCKCVEK</sequence>
<organism evidence="2">
    <name type="scientific">Liphistius malayanus</name>
    <dbReference type="NCBI Taxonomy" id="1203467"/>
    <lineage>
        <taxon>Eukaryota</taxon>
        <taxon>Metazoa</taxon>
        <taxon>Ecdysozoa</taxon>
        <taxon>Arthropoda</taxon>
        <taxon>Chelicerata</taxon>
        <taxon>Arachnida</taxon>
        <taxon>Araneae</taxon>
        <taxon>Mesothelae</taxon>
        <taxon>Liphistiidae</taxon>
        <taxon>Liphistius</taxon>
    </lineage>
</organism>
<feature type="signal peptide" evidence="1">
    <location>
        <begin position="1"/>
        <end position="19"/>
    </location>
</feature>
<dbReference type="AlphaFoldDB" id="A0A482ZBD1"/>
<proteinExistence type="predicted"/>
<protein>
    <submittedName>
        <fullName evidence="2">U27-Liphistoxin-Lm1b_1</fullName>
    </submittedName>
</protein>
<name>A0A482ZBD1_9ARAC</name>
<evidence type="ECO:0000256" key="1">
    <source>
        <dbReference type="SAM" id="SignalP"/>
    </source>
</evidence>
<keyword evidence="1" id="KW-0732">Signal</keyword>
<reference evidence="2" key="2">
    <citation type="submission" date="2019-04" db="EMBL/GenBank/DDBJ databases">
        <title>Unravelling the molecular evolution of spider venoms.</title>
        <authorList>
            <person name="Pineda S."/>
        </authorList>
    </citation>
    <scope>NUCLEOTIDE SEQUENCE</scope>
</reference>
<reference evidence="2" key="1">
    <citation type="submission" date="2017-03" db="EMBL/GenBank/DDBJ databases">
        <authorList>
            <person name="QRISCLOUD D."/>
        </authorList>
    </citation>
    <scope>NUCLEOTIDE SEQUENCE</scope>
</reference>
<feature type="chain" id="PRO_5019793954" evidence="1">
    <location>
        <begin position="20"/>
        <end position="87"/>
    </location>
</feature>
<evidence type="ECO:0000313" key="2">
    <source>
        <dbReference type="EMBL" id="SMD30095.1"/>
    </source>
</evidence>
<dbReference type="EMBL" id="HAGQ01000022">
    <property type="protein sequence ID" value="SMD30095.1"/>
    <property type="molecule type" value="Transcribed_RNA"/>
</dbReference>
<accession>A0A482ZBD1</accession>